<evidence type="ECO:0000313" key="2">
    <source>
        <dbReference type="Proteomes" id="UP000509658"/>
    </source>
</evidence>
<dbReference type="KEGG" id="rev:HUE57_04500"/>
<dbReference type="EMBL" id="CP054491">
    <property type="protein sequence ID" value="QKQ25634.1"/>
    <property type="molecule type" value="Genomic_DNA"/>
</dbReference>
<name>A0A6N0HTA6_9GAMM</name>
<organism evidence="1 2">
    <name type="scientific">Candidatus Reidiella endopervernicosa</name>
    <dbReference type="NCBI Taxonomy" id="2738883"/>
    <lineage>
        <taxon>Bacteria</taxon>
        <taxon>Pseudomonadati</taxon>
        <taxon>Pseudomonadota</taxon>
        <taxon>Gammaproteobacteria</taxon>
        <taxon>Candidatus Reidiella</taxon>
    </lineage>
</organism>
<keyword evidence="2" id="KW-1185">Reference proteome</keyword>
<sequence>MIGAYRSNEAGAGHPLRLLLDDLQAQRTIRQLPLGPLDRDSVAHLVADALCSGLKRRVR</sequence>
<dbReference type="Proteomes" id="UP000509658">
    <property type="component" value="Chromosome"/>
</dbReference>
<dbReference type="AlphaFoldDB" id="A0A6N0HTA6"/>
<dbReference type="RefSeq" id="WP_174672796.1">
    <property type="nucleotide sequence ID" value="NZ_CP054491.1"/>
</dbReference>
<proteinExistence type="predicted"/>
<reference evidence="1 2" key="1">
    <citation type="submission" date="2020-05" db="EMBL/GenBank/DDBJ databases">
        <title>Horizontal transmission and recombination maintain forever young bacterial symbiont genomes.</title>
        <authorList>
            <person name="Russell S.L."/>
            <person name="Pepper-Tunick E."/>
            <person name="Svedberg J."/>
            <person name="Byrne A."/>
            <person name="Ruelas Castillo J."/>
            <person name="Vollmers C."/>
            <person name="Beinart R.A."/>
            <person name="Corbett-Detig R."/>
        </authorList>
    </citation>
    <scope>NUCLEOTIDE SEQUENCE [LARGE SCALE GENOMIC DNA]</scope>
    <source>
        <strain evidence="1">Santa_Monica_outfall</strain>
    </source>
</reference>
<evidence type="ECO:0000313" key="1">
    <source>
        <dbReference type="EMBL" id="QKQ25634.1"/>
    </source>
</evidence>
<protein>
    <submittedName>
        <fullName evidence="1">Uncharacterized protein</fullName>
    </submittedName>
</protein>
<accession>A0A6N0HTA6</accession>
<gene>
    <name evidence="1" type="ORF">HUE57_04500</name>
</gene>